<reference evidence="2 3" key="1">
    <citation type="journal article" date="2016" name="Antonie Van Leeuwenhoek">
        <title>Photobacterium sanguinicancri sp. nov. isolated from marine animals.</title>
        <authorList>
            <person name="Gomez-Gil B."/>
            <person name="Roque A."/>
            <person name="Rotllant G."/>
            <person name="Romalde J.L."/>
            <person name="Doce A."/>
            <person name="Eggermont M."/>
            <person name="Defoirdt T."/>
        </authorList>
    </citation>
    <scope>NUCLEOTIDE SEQUENCE [LARGE SCALE GENOMIC DNA]</scope>
    <source>
        <strain evidence="2 3">CAIM 1827</strain>
    </source>
</reference>
<evidence type="ECO:0000256" key="1">
    <source>
        <dbReference type="SAM" id="Phobius"/>
    </source>
</evidence>
<sequence>MGIELSLASILIGSSIFIVLLTLMTVFVQQQVKKAKDGGKQISKYPTQLKLLSNDVINRYASLSRKEWKETP</sequence>
<evidence type="ECO:0000313" key="2">
    <source>
        <dbReference type="EMBL" id="OZS42373.1"/>
    </source>
</evidence>
<keyword evidence="1" id="KW-1133">Transmembrane helix</keyword>
<accession>A0ABX4FU14</accession>
<proteinExistence type="predicted"/>
<dbReference type="EMBL" id="NOIF01000159">
    <property type="protein sequence ID" value="OZS42373.1"/>
    <property type="molecule type" value="Genomic_DNA"/>
</dbReference>
<organism evidence="2 3">
    <name type="scientific">Photobacterium sanguinicancri</name>
    <dbReference type="NCBI Taxonomy" id="875932"/>
    <lineage>
        <taxon>Bacteria</taxon>
        <taxon>Pseudomonadati</taxon>
        <taxon>Pseudomonadota</taxon>
        <taxon>Gammaproteobacteria</taxon>
        <taxon>Vibrionales</taxon>
        <taxon>Vibrionaceae</taxon>
        <taxon>Photobacterium</taxon>
    </lineage>
</organism>
<keyword evidence="3" id="KW-1185">Reference proteome</keyword>
<name>A0ABX4FU14_9GAMM</name>
<gene>
    <name evidence="2" type="ORF">ASV53_18800</name>
</gene>
<evidence type="ECO:0000313" key="3">
    <source>
        <dbReference type="Proteomes" id="UP000215999"/>
    </source>
</evidence>
<keyword evidence="1" id="KW-0812">Transmembrane</keyword>
<keyword evidence="1" id="KW-0472">Membrane</keyword>
<feature type="transmembrane region" description="Helical" evidence="1">
    <location>
        <begin position="6"/>
        <end position="28"/>
    </location>
</feature>
<comment type="caution">
    <text evidence="2">The sequence shown here is derived from an EMBL/GenBank/DDBJ whole genome shotgun (WGS) entry which is preliminary data.</text>
</comment>
<dbReference type="Proteomes" id="UP000215999">
    <property type="component" value="Unassembled WGS sequence"/>
</dbReference>
<protein>
    <submittedName>
        <fullName evidence="2">Uncharacterized protein</fullName>
    </submittedName>
</protein>